<evidence type="ECO:0000313" key="3">
    <source>
        <dbReference type="EMBL" id="EFM65026.1"/>
    </source>
</evidence>
<dbReference type="Pfam" id="PF01473">
    <property type="entry name" value="Choline_bind_1"/>
    <property type="match status" value="2"/>
</dbReference>
<organism evidence="3 4">
    <name type="scientific">Peptostreptococcus stomatis DSM 17678</name>
    <dbReference type="NCBI Taxonomy" id="596315"/>
    <lineage>
        <taxon>Bacteria</taxon>
        <taxon>Bacillati</taxon>
        <taxon>Bacillota</taxon>
        <taxon>Clostridia</taxon>
        <taxon>Peptostreptococcales</taxon>
        <taxon>Peptostreptococcaceae</taxon>
        <taxon>Peptostreptococcus</taxon>
    </lineage>
</organism>
<accession>E0E279</accession>
<evidence type="ECO:0000313" key="4">
    <source>
        <dbReference type="Proteomes" id="UP000003244"/>
    </source>
</evidence>
<evidence type="ECO:0000256" key="1">
    <source>
        <dbReference type="ARBA" id="ARBA00022737"/>
    </source>
</evidence>
<keyword evidence="4" id="KW-1185">Reference proteome</keyword>
<dbReference type="PROSITE" id="PS51170">
    <property type="entry name" value="CW"/>
    <property type="match status" value="1"/>
</dbReference>
<dbReference type="EMBL" id="ADGQ01000032">
    <property type="protein sequence ID" value="EFM65026.1"/>
    <property type="molecule type" value="Genomic_DNA"/>
</dbReference>
<keyword evidence="1" id="KW-0677">Repeat</keyword>
<reference evidence="3 4" key="1">
    <citation type="submission" date="2010-08" db="EMBL/GenBank/DDBJ databases">
        <authorList>
            <person name="Harkins D.M."/>
            <person name="Madupu R."/>
            <person name="Durkin A.S."/>
            <person name="Torralba M."/>
            <person name="Methe B."/>
            <person name="Sutton G.G."/>
            <person name="Nelson K.E."/>
        </authorList>
    </citation>
    <scope>NUCLEOTIDE SEQUENCE [LARGE SCALE GENOMIC DNA]</scope>
    <source>
        <strain evidence="3 4">DSM 17678</strain>
    </source>
</reference>
<protein>
    <submittedName>
        <fullName evidence="3">Cell wall-binding repeat protein</fullName>
    </submittedName>
</protein>
<proteinExistence type="predicted"/>
<dbReference type="AlphaFoldDB" id="E0E279"/>
<gene>
    <name evidence="3" type="ORF">HMPREF0634_1410</name>
</gene>
<dbReference type="RefSeq" id="WP_007788895.1">
    <property type="nucleotide sequence ID" value="NZ_ADGQ01000032.1"/>
</dbReference>
<dbReference type="Gene3D" id="2.10.270.10">
    <property type="entry name" value="Cholin Binding"/>
    <property type="match status" value="2"/>
</dbReference>
<dbReference type="SUPFAM" id="SSF69360">
    <property type="entry name" value="Cell wall binding repeat"/>
    <property type="match status" value="1"/>
</dbReference>
<dbReference type="InterPro" id="IPR018337">
    <property type="entry name" value="Cell_wall/Cho-bd_repeat"/>
</dbReference>
<dbReference type="eggNOG" id="COG5263">
    <property type="taxonomic scope" value="Bacteria"/>
</dbReference>
<dbReference type="STRING" id="596315.HMPREF0634_1410"/>
<name>E0E279_9FIRM</name>
<dbReference type="Pfam" id="PF19127">
    <property type="entry name" value="Choline_bind_3"/>
    <property type="match status" value="1"/>
</dbReference>
<dbReference type="Proteomes" id="UP000003244">
    <property type="component" value="Unassembled WGS sequence"/>
</dbReference>
<dbReference type="GeneID" id="84801534"/>
<feature type="repeat" description="Cell wall-binding" evidence="2">
    <location>
        <begin position="85"/>
        <end position="104"/>
    </location>
</feature>
<evidence type="ECO:0000256" key="2">
    <source>
        <dbReference type="PROSITE-ProRule" id="PRU00591"/>
    </source>
</evidence>
<comment type="caution">
    <text evidence="3">The sequence shown here is derived from an EMBL/GenBank/DDBJ whole genome shotgun (WGS) entry which is preliminary data.</text>
</comment>
<sequence>MKNNKFSALILSSIISITSMVFFAFNKTYAITYDNLQKTELKNLHGWTKINGKWYFTNNSGKKVKSSWLYNHDKWYYMTHDGSMKIGWLKYNNKWYYFDENGANVNLAWRKISGDWYRFKPDGSMVTGWISVSKSIYYADISGKLVTNKTMNIDGFDYTFDKDGRAYGTNSNKIESILSNIMYDDVDNIYVSLNPPVKTYKVKKDDINSVISLVNLIKLNSITQNNKSEIKDFTGGGASVNIVLKDSNIIRFSLNGNKFRISYAEYINQDNSCKNLEELLYALCESN</sequence>
<dbReference type="OrthoDB" id="1864276at2"/>